<protein>
    <submittedName>
        <fullName evidence="1">Uncharacterized protein</fullName>
    </submittedName>
</protein>
<sequence>MDITDDDLNYMSENLHQFVEEILLYYSLKTLACNVHRLLHIVESIHWDPSWAHSAYAFEAANGKISAEIHSEEGIILQKIPYMNLSQAVIDGSLHTTIQEENAGTCSHFARLKNGKFIKIRTFLVDFNSRLGLTECDIFQAQEKHFSEIRVHRARYGGIHHSSSQQALLSVLFCIVIFLGILTDNEPSYERGGVAHVTSMKVEKLDFMLSALIKRGVAEPQTASQQC</sequence>
<gene>
    <name evidence="1" type="ORF">QAD02_021425</name>
</gene>
<comment type="caution">
    <text evidence="1">The sequence shown here is derived from an EMBL/GenBank/DDBJ whole genome shotgun (WGS) entry which is preliminary data.</text>
</comment>
<evidence type="ECO:0000313" key="1">
    <source>
        <dbReference type="EMBL" id="KAJ8685632.1"/>
    </source>
</evidence>
<proteinExistence type="predicted"/>
<dbReference type="Proteomes" id="UP001239111">
    <property type="component" value="Chromosome 1"/>
</dbReference>
<name>A0ACC2PTD5_9HYME</name>
<keyword evidence="2" id="KW-1185">Reference proteome</keyword>
<reference evidence="1" key="1">
    <citation type="submission" date="2023-04" db="EMBL/GenBank/DDBJ databases">
        <title>A chromosome-level genome assembly of the parasitoid wasp Eretmocerus hayati.</title>
        <authorList>
            <person name="Zhong Y."/>
            <person name="Liu S."/>
            <person name="Liu Y."/>
        </authorList>
    </citation>
    <scope>NUCLEOTIDE SEQUENCE</scope>
    <source>
        <strain evidence="1">ZJU_SS_LIU_2023</strain>
    </source>
</reference>
<organism evidence="1 2">
    <name type="scientific">Eretmocerus hayati</name>
    <dbReference type="NCBI Taxonomy" id="131215"/>
    <lineage>
        <taxon>Eukaryota</taxon>
        <taxon>Metazoa</taxon>
        <taxon>Ecdysozoa</taxon>
        <taxon>Arthropoda</taxon>
        <taxon>Hexapoda</taxon>
        <taxon>Insecta</taxon>
        <taxon>Pterygota</taxon>
        <taxon>Neoptera</taxon>
        <taxon>Endopterygota</taxon>
        <taxon>Hymenoptera</taxon>
        <taxon>Apocrita</taxon>
        <taxon>Proctotrupomorpha</taxon>
        <taxon>Chalcidoidea</taxon>
        <taxon>Aphelinidae</taxon>
        <taxon>Aphelininae</taxon>
        <taxon>Eretmocerus</taxon>
    </lineage>
</organism>
<evidence type="ECO:0000313" key="2">
    <source>
        <dbReference type="Proteomes" id="UP001239111"/>
    </source>
</evidence>
<accession>A0ACC2PTD5</accession>
<dbReference type="EMBL" id="CM056741">
    <property type="protein sequence ID" value="KAJ8685632.1"/>
    <property type="molecule type" value="Genomic_DNA"/>
</dbReference>